<dbReference type="SUPFAM" id="SSF142906">
    <property type="entry name" value="YjbR-like"/>
    <property type="match status" value="1"/>
</dbReference>
<name>A0A2D2AX81_9CAUL</name>
<keyword evidence="3" id="KW-1185">Reference proteome</keyword>
<evidence type="ECO:0008006" key="4">
    <source>
        <dbReference type="Google" id="ProtNLM"/>
    </source>
</evidence>
<organism evidence="2 3">
    <name type="scientific">Caulobacter mirabilis</name>
    <dbReference type="NCBI Taxonomy" id="69666"/>
    <lineage>
        <taxon>Bacteria</taxon>
        <taxon>Pseudomonadati</taxon>
        <taxon>Pseudomonadota</taxon>
        <taxon>Alphaproteobacteria</taxon>
        <taxon>Caulobacterales</taxon>
        <taxon>Caulobacteraceae</taxon>
        <taxon>Caulobacter</taxon>
    </lineage>
</organism>
<reference evidence="2 3" key="1">
    <citation type="submission" date="2017-10" db="EMBL/GenBank/DDBJ databases">
        <title>Genome sequence of Caulobacter mirabilis FWC38.</title>
        <authorList>
            <person name="Fiebig A."/>
            <person name="Crosson S."/>
        </authorList>
    </citation>
    <scope>NUCLEOTIDE SEQUENCE [LARGE SCALE GENOMIC DNA]</scope>
    <source>
        <strain evidence="2 3">FWC 38</strain>
    </source>
</reference>
<proteinExistence type="predicted"/>
<evidence type="ECO:0000313" key="2">
    <source>
        <dbReference type="EMBL" id="ATQ42585.1"/>
    </source>
</evidence>
<gene>
    <name evidence="2" type="ORF">CSW64_09290</name>
</gene>
<dbReference type="InterPro" id="IPR038056">
    <property type="entry name" value="YjbR-like_sf"/>
</dbReference>
<evidence type="ECO:0000313" key="3">
    <source>
        <dbReference type="Proteomes" id="UP000228945"/>
    </source>
</evidence>
<dbReference type="KEGG" id="cmb:CSW64_09290"/>
<dbReference type="Gene3D" id="3.90.1150.30">
    <property type="match status" value="1"/>
</dbReference>
<evidence type="ECO:0000256" key="1">
    <source>
        <dbReference type="SAM" id="MobiDB-lite"/>
    </source>
</evidence>
<dbReference type="AlphaFoldDB" id="A0A2D2AX81"/>
<dbReference type="EMBL" id="CP024201">
    <property type="protein sequence ID" value="ATQ42585.1"/>
    <property type="molecule type" value="Genomic_DNA"/>
</dbReference>
<dbReference type="Pfam" id="PF04237">
    <property type="entry name" value="YjbR"/>
    <property type="match status" value="1"/>
</dbReference>
<sequence length="149" mass="16536">MTNSARSPRVVMVRSDPSGSRLEPRNEGPPMTHADIRALALSLPEAEELPHFDRPSFRVRGKIFITLPPSKDGRDLVVLKLPPIVKESLQQTDPDAIVSLGAWEKPGSGWTQLDIGRMDSETLADLVRLAWRQVAPKRLIAGRANDRDL</sequence>
<protein>
    <recommendedName>
        <fullName evidence="4">MmcQ-like protein</fullName>
    </recommendedName>
</protein>
<accession>A0A2D2AX81</accession>
<dbReference type="InterPro" id="IPR058532">
    <property type="entry name" value="YjbR/MT2646/Rv2570-like"/>
</dbReference>
<dbReference type="OrthoDB" id="277063at2"/>
<dbReference type="Proteomes" id="UP000228945">
    <property type="component" value="Chromosome"/>
</dbReference>
<feature type="region of interest" description="Disordered" evidence="1">
    <location>
        <begin position="1"/>
        <end position="31"/>
    </location>
</feature>